<dbReference type="InterPro" id="IPR046348">
    <property type="entry name" value="SIS_dom_sf"/>
</dbReference>
<keyword evidence="1" id="KW-0805">Transcription regulation</keyword>
<dbReference type="PATRIC" id="fig|1423806.3.peg.2067"/>
<organism evidence="6 7">
    <name type="scientific">Liquorilactobacillus sucicola DSM 21376 = JCM 15457</name>
    <dbReference type="NCBI Taxonomy" id="1423806"/>
    <lineage>
        <taxon>Bacteria</taxon>
        <taxon>Bacillati</taxon>
        <taxon>Bacillota</taxon>
        <taxon>Bacilli</taxon>
        <taxon>Lactobacillales</taxon>
        <taxon>Lactobacillaceae</taxon>
        <taxon>Liquorilactobacillus</taxon>
    </lineage>
</organism>
<dbReference type="PROSITE" id="PS51464">
    <property type="entry name" value="SIS"/>
    <property type="match status" value="1"/>
</dbReference>
<evidence type="ECO:0000256" key="1">
    <source>
        <dbReference type="ARBA" id="ARBA00023015"/>
    </source>
</evidence>
<dbReference type="SUPFAM" id="SSF53697">
    <property type="entry name" value="SIS domain"/>
    <property type="match status" value="1"/>
</dbReference>
<dbReference type="Proteomes" id="UP000050961">
    <property type="component" value="Unassembled WGS sequence"/>
</dbReference>
<keyword evidence="2" id="KW-0238">DNA-binding</keyword>
<dbReference type="Gene3D" id="1.10.10.10">
    <property type="entry name" value="Winged helix-like DNA-binding domain superfamily/Winged helix DNA-binding domain"/>
    <property type="match status" value="1"/>
</dbReference>
<dbReference type="Pfam" id="PF01380">
    <property type="entry name" value="SIS"/>
    <property type="match status" value="1"/>
</dbReference>
<dbReference type="InterPro" id="IPR047640">
    <property type="entry name" value="RpiR-like"/>
</dbReference>
<dbReference type="PANTHER" id="PTHR30514">
    <property type="entry name" value="GLUCOKINASE"/>
    <property type="match status" value="1"/>
</dbReference>
<feature type="domain" description="SIS" evidence="5">
    <location>
        <begin position="132"/>
        <end position="272"/>
    </location>
</feature>
<dbReference type="InterPro" id="IPR000281">
    <property type="entry name" value="HTH_RpiR"/>
</dbReference>
<protein>
    <submittedName>
        <fullName evidence="6">RpiR family transcriptional regulator</fullName>
    </submittedName>
</protein>
<dbReference type="InterPro" id="IPR035472">
    <property type="entry name" value="RpiR-like_SIS"/>
</dbReference>
<dbReference type="eggNOG" id="COG1737">
    <property type="taxonomic scope" value="Bacteria"/>
</dbReference>
<evidence type="ECO:0000313" key="7">
    <source>
        <dbReference type="Proteomes" id="UP000050961"/>
    </source>
</evidence>
<comment type="caution">
    <text evidence="6">The sequence shown here is derived from an EMBL/GenBank/DDBJ whole genome shotgun (WGS) entry which is preliminary data.</text>
</comment>
<dbReference type="InterPro" id="IPR036388">
    <property type="entry name" value="WH-like_DNA-bd_sf"/>
</dbReference>
<evidence type="ECO:0000313" key="6">
    <source>
        <dbReference type="EMBL" id="KRN05475.1"/>
    </source>
</evidence>
<accession>A0A0R2DPV8</accession>
<dbReference type="SUPFAM" id="SSF46689">
    <property type="entry name" value="Homeodomain-like"/>
    <property type="match status" value="1"/>
</dbReference>
<evidence type="ECO:0000256" key="2">
    <source>
        <dbReference type="ARBA" id="ARBA00023125"/>
    </source>
</evidence>
<dbReference type="STRING" id="1423806.FD15_GL002030"/>
<dbReference type="GO" id="GO:1901135">
    <property type="term" value="P:carbohydrate derivative metabolic process"/>
    <property type="evidence" value="ECO:0007669"/>
    <property type="project" value="InterPro"/>
</dbReference>
<gene>
    <name evidence="6" type="ORF">FD15_GL002030</name>
</gene>
<keyword evidence="3" id="KW-0804">Transcription</keyword>
<dbReference type="AlphaFoldDB" id="A0A0R2DPV8"/>
<dbReference type="Pfam" id="PF01418">
    <property type="entry name" value="HTH_6"/>
    <property type="match status" value="1"/>
</dbReference>
<evidence type="ECO:0000256" key="3">
    <source>
        <dbReference type="ARBA" id="ARBA00023163"/>
    </source>
</evidence>
<dbReference type="GO" id="GO:0003677">
    <property type="term" value="F:DNA binding"/>
    <property type="evidence" value="ECO:0007669"/>
    <property type="project" value="UniProtKB-KW"/>
</dbReference>
<name>A0A0R2DPV8_9LACO</name>
<dbReference type="Gene3D" id="3.40.50.10490">
    <property type="entry name" value="Glucose-6-phosphate isomerase like protein, domain 1"/>
    <property type="match status" value="1"/>
</dbReference>
<evidence type="ECO:0000259" key="5">
    <source>
        <dbReference type="PROSITE" id="PS51464"/>
    </source>
</evidence>
<evidence type="ECO:0000259" key="4">
    <source>
        <dbReference type="PROSITE" id="PS51071"/>
    </source>
</evidence>
<dbReference type="GO" id="GO:0097367">
    <property type="term" value="F:carbohydrate derivative binding"/>
    <property type="evidence" value="ECO:0007669"/>
    <property type="project" value="InterPro"/>
</dbReference>
<dbReference type="InterPro" id="IPR001347">
    <property type="entry name" value="SIS_dom"/>
</dbReference>
<dbReference type="PROSITE" id="PS51071">
    <property type="entry name" value="HTH_RPIR"/>
    <property type="match status" value="1"/>
</dbReference>
<feature type="domain" description="HTH rpiR-type" evidence="4">
    <location>
        <begin position="14"/>
        <end position="90"/>
    </location>
</feature>
<reference evidence="6 7" key="1">
    <citation type="journal article" date="2015" name="Genome Announc.">
        <title>Expanding the biotechnology potential of lactobacilli through comparative genomics of 213 strains and associated genera.</title>
        <authorList>
            <person name="Sun Z."/>
            <person name="Harris H.M."/>
            <person name="McCann A."/>
            <person name="Guo C."/>
            <person name="Argimon S."/>
            <person name="Zhang W."/>
            <person name="Yang X."/>
            <person name="Jeffery I.B."/>
            <person name="Cooney J.C."/>
            <person name="Kagawa T.F."/>
            <person name="Liu W."/>
            <person name="Song Y."/>
            <person name="Salvetti E."/>
            <person name="Wrobel A."/>
            <person name="Rasinkangas P."/>
            <person name="Parkhill J."/>
            <person name="Rea M.C."/>
            <person name="O'Sullivan O."/>
            <person name="Ritari J."/>
            <person name="Douillard F.P."/>
            <person name="Paul Ross R."/>
            <person name="Yang R."/>
            <person name="Briner A.E."/>
            <person name="Felis G.E."/>
            <person name="de Vos W.M."/>
            <person name="Barrangou R."/>
            <person name="Klaenhammer T.R."/>
            <person name="Caufield P.W."/>
            <person name="Cui Y."/>
            <person name="Zhang H."/>
            <person name="O'Toole P.W."/>
        </authorList>
    </citation>
    <scope>NUCLEOTIDE SEQUENCE [LARGE SCALE GENOMIC DNA]</scope>
    <source>
        <strain evidence="6 7">DSM 21376</strain>
    </source>
</reference>
<dbReference type="GO" id="GO:0003700">
    <property type="term" value="F:DNA-binding transcription factor activity"/>
    <property type="evidence" value="ECO:0007669"/>
    <property type="project" value="InterPro"/>
</dbReference>
<dbReference type="PANTHER" id="PTHR30514:SF1">
    <property type="entry name" value="HTH-TYPE TRANSCRIPTIONAL REGULATOR HEXR-RELATED"/>
    <property type="match status" value="1"/>
</dbReference>
<proteinExistence type="predicted"/>
<dbReference type="EMBL" id="AYZF01000017">
    <property type="protein sequence ID" value="KRN05475.1"/>
    <property type="molecule type" value="Genomic_DNA"/>
</dbReference>
<keyword evidence="7" id="KW-1185">Reference proteome</keyword>
<dbReference type="CDD" id="cd05013">
    <property type="entry name" value="SIS_RpiR"/>
    <property type="match status" value="1"/>
</dbReference>
<dbReference type="InterPro" id="IPR009057">
    <property type="entry name" value="Homeodomain-like_sf"/>
</dbReference>
<sequence length="289" mass="32266">MGILVWRIKMNGKVNIVDTIYSRINGMTKTDQKIAQVVVGAPDKVINYTILKLAEIAQVSEASVSRFCRNLSLSGFHEFKIELAKVANDEKSYYKTIDNQNSGQALENIRDNKIAEISNTLTQFSLPVVKQILQLLEKANIIQVAAEGDTFPVAADAVYKFNQIGFLTIGTESWETSVAQTLNLDDKAVLLVISNSGEARSLLKQMDVAHKKRMSIIAITNRPDSPIALKADLHLTTAVRQKVLQSEYYFSRVAALTVVEALYLLLLSNDKKRLSKIREHEDIISDKKV</sequence>